<feature type="domain" description="AAA" evidence="1">
    <location>
        <begin position="21"/>
        <end position="154"/>
    </location>
</feature>
<protein>
    <submittedName>
        <fullName evidence="3">ATPase</fullName>
    </submittedName>
</protein>
<dbReference type="EMBL" id="JXQK01000051">
    <property type="protein sequence ID" value="KIP62709.1"/>
    <property type="molecule type" value="Genomic_DNA"/>
</dbReference>
<dbReference type="Pfam" id="PF13173">
    <property type="entry name" value="AAA_14"/>
    <property type="match status" value="1"/>
</dbReference>
<reference evidence="3 4" key="1">
    <citation type="submission" date="2015-01" db="EMBL/GenBank/DDBJ databases">
        <title>Comparative genomics of non-oral Prevotella species.</title>
        <authorList>
            <person name="Accetto T."/>
            <person name="Nograsek B."/>
            <person name="Avgustin G."/>
        </authorList>
    </citation>
    <scope>NUCLEOTIDE SEQUENCE [LARGE SCALE GENOMIC DNA]</scope>
    <source>
        <strain evidence="3 4">P5-119</strain>
    </source>
</reference>
<dbReference type="RefSeq" id="WP_042518820.1">
    <property type="nucleotide sequence ID" value="NZ_JBGLIV010000001.1"/>
</dbReference>
<organism evidence="3 4">
    <name type="scientific">Prevotella pectinovora</name>
    <dbReference type="NCBI Taxonomy" id="1602169"/>
    <lineage>
        <taxon>Bacteria</taxon>
        <taxon>Pseudomonadati</taxon>
        <taxon>Bacteroidota</taxon>
        <taxon>Bacteroidia</taxon>
        <taxon>Bacteroidales</taxon>
        <taxon>Prevotellaceae</taxon>
        <taxon>Prevotella</taxon>
    </lineage>
</organism>
<name>A0A0D0HD68_9BACT</name>
<dbReference type="AlphaFoldDB" id="A0A0D0HD68"/>
<gene>
    <name evidence="3" type="ORF">ST44_05625</name>
</gene>
<proteinExistence type="predicted"/>
<comment type="caution">
    <text evidence="3">The sequence shown here is derived from an EMBL/GenBank/DDBJ whole genome shotgun (WGS) entry which is preliminary data.</text>
</comment>
<dbReference type="SUPFAM" id="SSF52540">
    <property type="entry name" value="P-loop containing nucleoside triphosphate hydrolases"/>
    <property type="match status" value="1"/>
</dbReference>
<dbReference type="PANTHER" id="PTHR33295">
    <property type="entry name" value="ATPASE"/>
    <property type="match status" value="1"/>
</dbReference>
<evidence type="ECO:0000259" key="2">
    <source>
        <dbReference type="Pfam" id="PF13635"/>
    </source>
</evidence>
<sequence>MKRKIYKQLLDWKEKRNGEVALLIEGARRIGKSYIVEEFGKNEYESYILIDFNKAPQMVRDWFDLYLEDLDMLFLYLSQHYKVRLHERKSLIILDEVQLCPRARAAIKFLVKDGRYDYIETGSLVSIKKNTQGIVLPSEERPIQMYPMDFEEFLWATGNDMLMDLIRKMYAEKKPMGQAFHRQAMDVFRLYMIVGGMPQAVKKYVETKDFDAVDAAKRDVLTIYRNDIFNYASEIADKVVSVFDQIPPQLSTHEKKFRLSALKPGAKYRDWDDAFFWLKDARVVNICYNSTEPNIGLKMNEDRTTLKCYMNDTGLLISHAFDEKGIVSSEIYQKLLFGKLEVNEGMLIENIVAQMLTASGNKLFFYSKSSEEAENRMEIDFLLQKDKVTTRHNIRPIEVKSGKNYTLSSITKCMKKFGEYMTSPTVLHAADYKVEDGITYLPLYMTPLL</sequence>
<dbReference type="Proteomes" id="UP000032046">
    <property type="component" value="Unassembled WGS sequence"/>
</dbReference>
<evidence type="ECO:0000313" key="4">
    <source>
        <dbReference type="Proteomes" id="UP000032046"/>
    </source>
</evidence>
<feature type="domain" description="DUF4143" evidence="2">
    <location>
        <begin position="227"/>
        <end position="402"/>
    </location>
</feature>
<dbReference type="PANTHER" id="PTHR33295:SF7">
    <property type="entry name" value="ATPASE"/>
    <property type="match status" value="1"/>
</dbReference>
<dbReference type="InterPro" id="IPR025420">
    <property type="entry name" value="DUF4143"/>
</dbReference>
<accession>A0A0D0HD68</accession>
<dbReference type="GeneID" id="93483986"/>
<dbReference type="InterPro" id="IPR027417">
    <property type="entry name" value="P-loop_NTPase"/>
</dbReference>
<evidence type="ECO:0000313" key="3">
    <source>
        <dbReference type="EMBL" id="KIP62709.1"/>
    </source>
</evidence>
<evidence type="ECO:0000259" key="1">
    <source>
        <dbReference type="Pfam" id="PF13173"/>
    </source>
</evidence>
<dbReference type="InterPro" id="IPR041682">
    <property type="entry name" value="AAA_14"/>
</dbReference>
<keyword evidence="4" id="KW-1185">Reference proteome</keyword>
<dbReference type="STRING" id="1602171.ST44_05625"/>
<dbReference type="Pfam" id="PF13635">
    <property type="entry name" value="DUF4143"/>
    <property type="match status" value="1"/>
</dbReference>